<gene>
    <name evidence="1" type="ORF">F2Q70_00000347</name>
</gene>
<sequence>MTTIQKVSFGVSSLVAGMFLIRQWNNHKQKQRLAAIQRAARRLGGDANGDSYSAALNRRLVQS</sequence>
<dbReference type="EMBL" id="QGKY02001015">
    <property type="protein sequence ID" value="KAF2573432.1"/>
    <property type="molecule type" value="Genomic_DNA"/>
</dbReference>
<reference evidence="1" key="1">
    <citation type="submission" date="2019-12" db="EMBL/GenBank/DDBJ databases">
        <title>Genome sequencing and annotation of Brassica cretica.</title>
        <authorList>
            <person name="Studholme D.J."/>
            <person name="Sarris P.F."/>
        </authorList>
    </citation>
    <scope>NUCLEOTIDE SEQUENCE</scope>
    <source>
        <strain evidence="1">PFS-102/07</strain>
        <tissue evidence="1">Leaf</tissue>
    </source>
</reference>
<dbReference type="AlphaFoldDB" id="A0A8S9IVE5"/>
<name>A0A8S9IVE5_BRACR</name>
<protein>
    <submittedName>
        <fullName evidence="1">Uncharacterized protein</fullName>
    </submittedName>
</protein>
<organism evidence="1">
    <name type="scientific">Brassica cretica</name>
    <name type="common">Mustard</name>
    <dbReference type="NCBI Taxonomy" id="69181"/>
    <lineage>
        <taxon>Eukaryota</taxon>
        <taxon>Viridiplantae</taxon>
        <taxon>Streptophyta</taxon>
        <taxon>Embryophyta</taxon>
        <taxon>Tracheophyta</taxon>
        <taxon>Spermatophyta</taxon>
        <taxon>Magnoliopsida</taxon>
        <taxon>eudicotyledons</taxon>
        <taxon>Gunneridae</taxon>
        <taxon>Pentapetalae</taxon>
        <taxon>rosids</taxon>
        <taxon>malvids</taxon>
        <taxon>Brassicales</taxon>
        <taxon>Brassicaceae</taxon>
        <taxon>Brassiceae</taxon>
        <taxon>Brassica</taxon>
    </lineage>
</organism>
<accession>A0A8S9IVE5</accession>
<comment type="caution">
    <text evidence="1">The sequence shown here is derived from an EMBL/GenBank/DDBJ whole genome shotgun (WGS) entry which is preliminary data.</text>
</comment>
<evidence type="ECO:0000313" key="1">
    <source>
        <dbReference type="EMBL" id="KAF2573432.1"/>
    </source>
</evidence>
<proteinExistence type="predicted"/>